<dbReference type="InterPro" id="IPR000182">
    <property type="entry name" value="GNAT_dom"/>
</dbReference>
<gene>
    <name evidence="2" type="ORF">JCM19240_2082</name>
</gene>
<protein>
    <submittedName>
        <fullName evidence="2">Ribosomal-protein-L7p-serine acetyltransferase</fullName>
    </submittedName>
</protein>
<dbReference type="GO" id="GO:1990189">
    <property type="term" value="F:protein N-terminal-serine acetyltransferase activity"/>
    <property type="evidence" value="ECO:0007669"/>
    <property type="project" value="TreeGrafter"/>
</dbReference>
<comment type="caution">
    <text evidence="2">The sequence shown here is derived from an EMBL/GenBank/DDBJ whole genome shotgun (WGS) entry which is preliminary data.</text>
</comment>
<dbReference type="AlphaFoldDB" id="A0A090T0B4"/>
<dbReference type="PROSITE" id="PS51186">
    <property type="entry name" value="GNAT"/>
    <property type="match status" value="1"/>
</dbReference>
<evidence type="ECO:0000313" key="2">
    <source>
        <dbReference type="EMBL" id="GAL33386.1"/>
    </source>
</evidence>
<dbReference type="Proteomes" id="UP000029224">
    <property type="component" value="Unassembled WGS sequence"/>
</dbReference>
<dbReference type="GO" id="GO:0008999">
    <property type="term" value="F:protein-N-terminal-alanine acetyltransferase activity"/>
    <property type="evidence" value="ECO:0007669"/>
    <property type="project" value="TreeGrafter"/>
</dbReference>
<evidence type="ECO:0000259" key="1">
    <source>
        <dbReference type="PROSITE" id="PS51186"/>
    </source>
</evidence>
<keyword evidence="2" id="KW-0808">Transferase</keyword>
<name>A0A090T0B4_9VIBR</name>
<accession>A0A090T0B4</accession>
<dbReference type="InterPro" id="IPR051908">
    <property type="entry name" value="Ribosomal_N-acetyltransferase"/>
</dbReference>
<dbReference type="EMBL" id="BBMT01000003">
    <property type="protein sequence ID" value="GAL33386.1"/>
    <property type="molecule type" value="Genomic_DNA"/>
</dbReference>
<sequence>MFKLDIDDTLSLALVQPSFAVDYLAIVSRDRDYLAQWLVWPEHGKNQEFFARFIEQSLHDYALGKSMTCGIVLKGELVGNISFNTINHSLKKVEIGYWLARPEQGKGIVTRAVAKMIEIAFIQLNMEKVQISAAEQNSPSRRVCERLGFTLEGIITRAENLNGRVVDHAIYGLSRETWSQQSR</sequence>
<dbReference type="PANTHER" id="PTHR43441">
    <property type="entry name" value="RIBOSOMAL-PROTEIN-SERINE ACETYLTRANSFERASE"/>
    <property type="match status" value="1"/>
</dbReference>
<keyword evidence="3" id="KW-1185">Reference proteome</keyword>
<organism evidence="2 3">
    <name type="scientific">Vibrio maritimus</name>
    <dbReference type="NCBI Taxonomy" id="990268"/>
    <lineage>
        <taxon>Bacteria</taxon>
        <taxon>Pseudomonadati</taxon>
        <taxon>Pseudomonadota</taxon>
        <taxon>Gammaproteobacteria</taxon>
        <taxon>Vibrionales</taxon>
        <taxon>Vibrionaceae</taxon>
        <taxon>Vibrio</taxon>
    </lineage>
</organism>
<reference evidence="2 3" key="1">
    <citation type="submission" date="2014-09" db="EMBL/GenBank/DDBJ databases">
        <title>Vibrio maritimus JCM 19240. (C210) whole genome shotgun sequence.</title>
        <authorList>
            <person name="Sawabe T."/>
            <person name="Meirelles P."/>
            <person name="Nakanishi M."/>
            <person name="Sayaka M."/>
            <person name="Hattori M."/>
            <person name="Ohkuma M."/>
        </authorList>
    </citation>
    <scope>NUCLEOTIDE SEQUENCE [LARGE SCALE GENOMIC DNA]</scope>
    <source>
        <strain evidence="2 3">JCM 19240</strain>
    </source>
</reference>
<reference evidence="2 3" key="2">
    <citation type="submission" date="2014-09" db="EMBL/GenBank/DDBJ databases">
        <authorList>
            <consortium name="NBRP consortium"/>
            <person name="Sawabe T."/>
            <person name="Meirelles P."/>
            <person name="Nakanishi M."/>
            <person name="Sayaka M."/>
            <person name="Hattori M."/>
            <person name="Ohkuma M."/>
        </authorList>
    </citation>
    <scope>NUCLEOTIDE SEQUENCE [LARGE SCALE GENOMIC DNA]</scope>
    <source>
        <strain evidence="2 3">JCM 19240</strain>
    </source>
</reference>
<evidence type="ECO:0000313" key="3">
    <source>
        <dbReference type="Proteomes" id="UP000029224"/>
    </source>
</evidence>
<dbReference type="Gene3D" id="3.40.630.30">
    <property type="match status" value="1"/>
</dbReference>
<dbReference type="OrthoDB" id="9784707at2"/>
<dbReference type="PANTHER" id="PTHR43441:SF11">
    <property type="entry name" value="RIBOSOMAL-PROTEIN-SERINE ACETYLTRANSFERASE"/>
    <property type="match status" value="1"/>
</dbReference>
<dbReference type="Pfam" id="PF13302">
    <property type="entry name" value="Acetyltransf_3"/>
    <property type="match status" value="1"/>
</dbReference>
<feature type="domain" description="N-acetyltransferase" evidence="1">
    <location>
        <begin position="21"/>
        <end position="176"/>
    </location>
</feature>
<dbReference type="GO" id="GO:0005737">
    <property type="term" value="C:cytoplasm"/>
    <property type="evidence" value="ECO:0007669"/>
    <property type="project" value="TreeGrafter"/>
</dbReference>
<dbReference type="InterPro" id="IPR016181">
    <property type="entry name" value="Acyl_CoA_acyltransferase"/>
</dbReference>
<dbReference type="SUPFAM" id="SSF55729">
    <property type="entry name" value="Acyl-CoA N-acyltransferases (Nat)"/>
    <property type="match status" value="1"/>
</dbReference>
<proteinExistence type="predicted"/>